<protein>
    <submittedName>
        <fullName evidence="4">P-loop containing nucleoside triphosphate hydrolase protein</fullName>
    </submittedName>
</protein>
<name>A0AAD4QLT8_9AGAM</name>
<dbReference type="EMBL" id="WTXG01000020">
    <property type="protein sequence ID" value="KAI0300031.1"/>
    <property type="molecule type" value="Genomic_DNA"/>
</dbReference>
<dbReference type="Gene3D" id="3.40.50.300">
    <property type="entry name" value="P-loop containing nucleotide triphosphate hydrolases"/>
    <property type="match status" value="2"/>
</dbReference>
<dbReference type="GO" id="GO:0005524">
    <property type="term" value="F:ATP binding"/>
    <property type="evidence" value="ECO:0007669"/>
    <property type="project" value="InterPro"/>
</dbReference>
<reference evidence="4" key="1">
    <citation type="journal article" date="2022" name="New Phytol.">
        <title>Evolutionary transition to the ectomycorrhizal habit in the genomes of a hyperdiverse lineage of mushroom-forming fungi.</title>
        <authorList>
            <person name="Looney B."/>
            <person name="Miyauchi S."/>
            <person name="Morin E."/>
            <person name="Drula E."/>
            <person name="Courty P.E."/>
            <person name="Kohler A."/>
            <person name="Kuo A."/>
            <person name="LaButti K."/>
            <person name="Pangilinan J."/>
            <person name="Lipzen A."/>
            <person name="Riley R."/>
            <person name="Andreopoulos W."/>
            <person name="He G."/>
            <person name="Johnson J."/>
            <person name="Nolan M."/>
            <person name="Tritt A."/>
            <person name="Barry K.W."/>
            <person name="Grigoriev I.V."/>
            <person name="Nagy L.G."/>
            <person name="Hibbett D."/>
            <person name="Henrissat B."/>
            <person name="Matheny P.B."/>
            <person name="Labbe J."/>
            <person name="Martin F.M."/>
        </authorList>
    </citation>
    <scope>NUCLEOTIDE SEQUENCE</scope>
    <source>
        <strain evidence="4">BPL690</strain>
    </source>
</reference>
<comment type="similarity">
    <text evidence="1">Belongs to the ABC transporter superfamily.</text>
</comment>
<sequence>MSCVSKRASIYLFGDPNSARPVLRDVDWTVREGESWAVVGSSASEKTALLEVPSCLFPSNIRISCSFAHRQPAFSGGAFYDYTAWYGAVREEDRVTLRQSMFPEESGLLIDKLELGDLLDLPLVALTGLDFKTRPRLLSLLHSLHASNNSRIIIGLRLQDPIPEWITHIALAQGGRVLVDMQNVNVRYHERHVLKDINWTICSGDRWHLQGANGSGKTTLLSVLTDDHPQSYSQRAPTSALTLFGIPRVTHATVQLRSRIGVVSPELFVPLGPGGLGVGVGIGMHRDGGELNEGERKWCADRVWEVLRGEAALVEEFARPSFAELPAGVQSIVLLMRALVGRPLLVLLNEVWASMDEGMVRAPRAYLREGGGDVSEEQAVIVGVSDGVKRFKLENGVGTVTMA</sequence>
<dbReference type="CDD" id="cd00267">
    <property type="entry name" value="ABC_ATPase"/>
    <property type="match status" value="1"/>
</dbReference>
<gene>
    <name evidence="4" type="ORF">B0F90DRAFT_1912231</name>
</gene>
<keyword evidence="5" id="KW-1185">Reference proteome</keyword>
<dbReference type="PANTHER" id="PTHR43117">
    <property type="entry name" value="OSMOPROTECTANT IMPORT ATP-BINDING PROTEIN OSMV"/>
    <property type="match status" value="1"/>
</dbReference>
<keyword evidence="4" id="KW-0378">Hydrolase</keyword>
<dbReference type="PANTHER" id="PTHR43117:SF4">
    <property type="entry name" value="OSMOPROTECTANT IMPORT ATP-BINDING PROTEIN OSMV"/>
    <property type="match status" value="1"/>
</dbReference>
<proteinExistence type="inferred from homology"/>
<evidence type="ECO:0000256" key="1">
    <source>
        <dbReference type="ARBA" id="ARBA00005417"/>
    </source>
</evidence>
<keyword evidence="2" id="KW-0813">Transport</keyword>
<dbReference type="Pfam" id="PF00005">
    <property type="entry name" value="ABC_tran"/>
    <property type="match status" value="1"/>
</dbReference>
<dbReference type="InterPro" id="IPR003439">
    <property type="entry name" value="ABC_transporter-like_ATP-bd"/>
</dbReference>
<evidence type="ECO:0000313" key="5">
    <source>
        <dbReference type="Proteomes" id="UP001203297"/>
    </source>
</evidence>
<evidence type="ECO:0000259" key="3">
    <source>
        <dbReference type="Pfam" id="PF00005"/>
    </source>
</evidence>
<dbReference type="AlphaFoldDB" id="A0AAD4QLT8"/>
<comment type="caution">
    <text evidence="4">The sequence shown here is derived from an EMBL/GenBank/DDBJ whole genome shotgun (WGS) entry which is preliminary data.</text>
</comment>
<dbReference type="InterPro" id="IPR027417">
    <property type="entry name" value="P-loop_NTPase"/>
</dbReference>
<evidence type="ECO:0000256" key="2">
    <source>
        <dbReference type="ARBA" id="ARBA00022448"/>
    </source>
</evidence>
<accession>A0AAD4QLT8</accession>
<feature type="domain" description="ABC transporter" evidence="3">
    <location>
        <begin position="194"/>
        <end position="350"/>
    </location>
</feature>
<dbReference type="GO" id="GO:0016887">
    <property type="term" value="F:ATP hydrolysis activity"/>
    <property type="evidence" value="ECO:0007669"/>
    <property type="project" value="InterPro"/>
</dbReference>
<dbReference type="SUPFAM" id="SSF52540">
    <property type="entry name" value="P-loop containing nucleoside triphosphate hydrolases"/>
    <property type="match status" value="2"/>
</dbReference>
<evidence type="ECO:0000313" key="4">
    <source>
        <dbReference type="EMBL" id="KAI0300031.1"/>
    </source>
</evidence>
<dbReference type="Proteomes" id="UP001203297">
    <property type="component" value="Unassembled WGS sequence"/>
</dbReference>
<organism evidence="4 5">
    <name type="scientific">Multifurca ochricompacta</name>
    <dbReference type="NCBI Taxonomy" id="376703"/>
    <lineage>
        <taxon>Eukaryota</taxon>
        <taxon>Fungi</taxon>
        <taxon>Dikarya</taxon>
        <taxon>Basidiomycota</taxon>
        <taxon>Agaricomycotina</taxon>
        <taxon>Agaricomycetes</taxon>
        <taxon>Russulales</taxon>
        <taxon>Russulaceae</taxon>
        <taxon>Multifurca</taxon>
    </lineage>
</organism>